<evidence type="ECO:0000313" key="2">
    <source>
        <dbReference type="EMBL" id="HEB44772.1"/>
    </source>
</evidence>
<comment type="caution">
    <text evidence="2">The sequence shown here is derived from an EMBL/GenBank/DDBJ whole genome shotgun (WGS) entry which is preliminary data.</text>
</comment>
<dbReference type="AlphaFoldDB" id="A0A7C1P9N7"/>
<evidence type="ECO:0000259" key="1">
    <source>
        <dbReference type="Pfam" id="PF10124"/>
    </source>
</evidence>
<accession>A0A7C1P9N7</accession>
<feature type="domain" description="Bacteriophage Mu GpT" evidence="1">
    <location>
        <begin position="9"/>
        <end position="295"/>
    </location>
</feature>
<name>A0A7C1P9N7_9HYPH</name>
<reference evidence="2" key="1">
    <citation type="journal article" date="2020" name="mSystems">
        <title>Genome- and Community-Level Interaction Insights into Carbon Utilization and Element Cycling Functions of Hydrothermarchaeota in Hydrothermal Sediment.</title>
        <authorList>
            <person name="Zhou Z."/>
            <person name="Liu Y."/>
            <person name="Xu W."/>
            <person name="Pan J."/>
            <person name="Luo Z.H."/>
            <person name="Li M."/>
        </authorList>
    </citation>
    <scope>NUCLEOTIDE SEQUENCE [LARGE SCALE GENOMIC DNA]</scope>
    <source>
        <strain evidence="2">SpSt-243</strain>
    </source>
</reference>
<dbReference type="Pfam" id="PF10124">
    <property type="entry name" value="Mu-like_gpT"/>
    <property type="match status" value="1"/>
</dbReference>
<dbReference type="InterPro" id="IPR018774">
    <property type="entry name" value="Phage_Mu_GpT"/>
</dbReference>
<protein>
    <recommendedName>
        <fullName evidence="1">Bacteriophage Mu GpT domain-containing protein</fullName>
    </recommendedName>
</protein>
<dbReference type="EMBL" id="DSKI01000722">
    <property type="protein sequence ID" value="HEB44772.1"/>
    <property type="molecule type" value="Genomic_DNA"/>
</dbReference>
<gene>
    <name evidence="2" type="ORF">ENP70_14015</name>
</gene>
<proteinExistence type="predicted"/>
<sequence>MNINPSTMKTLYDGFSTSFNKGLSSATSHWSKIAMKVSSSHAAENYGWLEDTPGIREWLGDRIIHDLSGAQYRIKNRTFEETVAVPRENIEDDTYGIFGPRLEKLGFDVAQFPDSLVFDLLKDGTVTKCFDDQYFFDADHVGFDENGNKVAASNFTAGDGPKWYLFDCSQPLKPMIYQERRPFDFTSKTAPNDDNVFFQNKYIYGTDGRCNAGYGLWQLAYCSGATLNDANYEAARTAMATLRRPSGKPLGIMATHMVVPPALEGTARRLINSMLINGGESNIWANSVELIVTAHVA</sequence>
<organism evidence="2">
    <name type="scientific">Agrobacterium albertimagni</name>
    <dbReference type="NCBI Taxonomy" id="147266"/>
    <lineage>
        <taxon>Bacteria</taxon>
        <taxon>Pseudomonadati</taxon>
        <taxon>Pseudomonadota</taxon>
        <taxon>Alphaproteobacteria</taxon>
        <taxon>Hyphomicrobiales</taxon>
        <taxon>Rhizobiaceae</taxon>
        <taxon>Rhizobium/Agrobacterium group</taxon>
        <taxon>Agrobacterium</taxon>
    </lineage>
</organism>